<evidence type="ECO:0000256" key="1">
    <source>
        <dbReference type="SAM" id="MobiDB-lite"/>
    </source>
</evidence>
<reference evidence="5" key="1">
    <citation type="journal article" date="2020" name="J. Eukaryot. Microbiol.">
        <title>De novo Sequencing, Assembly and Annotation of the Transcriptome for the Free-Living Testate Amoeba Arcella intermedia.</title>
        <authorList>
            <person name="Ribeiro G.M."/>
            <person name="Porfirio-Sousa A.L."/>
            <person name="Maurer-Alcala X.X."/>
            <person name="Katz L.A."/>
            <person name="Lahr D.J.G."/>
        </authorList>
    </citation>
    <scope>NUCLEOTIDE SEQUENCE</scope>
</reference>
<dbReference type="InterPro" id="IPR025697">
    <property type="entry name" value="CLU_dom"/>
</dbReference>
<dbReference type="InterPro" id="IPR036872">
    <property type="entry name" value="CH_dom_sf"/>
</dbReference>
<name>A0A6B2KWK3_9EUKA</name>
<evidence type="ECO:0000259" key="3">
    <source>
        <dbReference type="PROSITE" id="PS50021"/>
    </source>
</evidence>
<feature type="domain" description="Clu" evidence="4">
    <location>
        <begin position="771"/>
        <end position="1045"/>
    </location>
</feature>
<dbReference type="PROSITE" id="PS50010">
    <property type="entry name" value="DH_2"/>
    <property type="match status" value="1"/>
</dbReference>
<dbReference type="Gene3D" id="2.30.29.30">
    <property type="entry name" value="Pleckstrin-homology domain (PH domain)/Phosphotyrosine-binding domain (PTB)"/>
    <property type="match status" value="1"/>
</dbReference>
<dbReference type="Pfam" id="PF12807">
    <property type="entry name" value="eIF3_p135"/>
    <property type="match status" value="1"/>
</dbReference>
<protein>
    <recommendedName>
        <fullName evidence="6">DH domain-containing protein</fullName>
    </recommendedName>
</protein>
<dbReference type="PANTHER" id="PTHR12673">
    <property type="entry name" value="FACIOGENITAL DYSPLASIA PROTEIN"/>
    <property type="match status" value="1"/>
</dbReference>
<dbReference type="SUPFAM" id="SSF50729">
    <property type="entry name" value="PH domain-like"/>
    <property type="match status" value="1"/>
</dbReference>
<dbReference type="InterPro" id="IPR000219">
    <property type="entry name" value="DH_dom"/>
</dbReference>
<dbReference type="SMART" id="SM00325">
    <property type="entry name" value="RhoGEF"/>
    <property type="match status" value="1"/>
</dbReference>
<dbReference type="InterPro" id="IPR033646">
    <property type="entry name" value="CLU-central"/>
</dbReference>
<dbReference type="PROSITE" id="PS51823">
    <property type="entry name" value="CLU"/>
    <property type="match status" value="1"/>
</dbReference>
<feature type="compositionally biased region" description="Polar residues" evidence="1">
    <location>
        <begin position="359"/>
        <end position="372"/>
    </location>
</feature>
<dbReference type="Gene3D" id="1.10.418.10">
    <property type="entry name" value="Calponin-like domain"/>
    <property type="match status" value="1"/>
</dbReference>
<dbReference type="SUPFAM" id="SSF47576">
    <property type="entry name" value="Calponin-homology domain, CH-domain"/>
    <property type="match status" value="1"/>
</dbReference>
<accession>A0A6B2KWK3</accession>
<dbReference type="PANTHER" id="PTHR12673:SF159">
    <property type="entry name" value="LD03170P"/>
    <property type="match status" value="1"/>
</dbReference>
<dbReference type="Pfam" id="PF00307">
    <property type="entry name" value="CH"/>
    <property type="match status" value="1"/>
</dbReference>
<dbReference type="GO" id="GO:0005737">
    <property type="term" value="C:cytoplasm"/>
    <property type="evidence" value="ECO:0007669"/>
    <property type="project" value="TreeGrafter"/>
</dbReference>
<dbReference type="InterPro" id="IPR051092">
    <property type="entry name" value="FYVE_RhoGEF_PH"/>
</dbReference>
<dbReference type="SUPFAM" id="SSF48065">
    <property type="entry name" value="DBL homology domain (DH-domain)"/>
    <property type="match status" value="1"/>
</dbReference>
<dbReference type="PROSITE" id="PS50021">
    <property type="entry name" value="CH"/>
    <property type="match status" value="1"/>
</dbReference>
<feature type="compositionally biased region" description="Basic and acidic residues" evidence="1">
    <location>
        <begin position="756"/>
        <end position="769"/>
    </location>
</feature>
<evidence type="ECO:0000259" key="4">
    <source>
        <dbReference type="PROSITE" id="PS51823"/>
    </source>
</evidence>
<evidence type="ECO:0008006" key="6">
    <source>
        <dbReference type="Google" id="ProtNLM"/>
    </source>
</evidence>
<dbReference type="InterPro" id="IPR035899">
    <property type="entry name" value="DBL_dom_sf"/>
</dbReference>
<sequence length="1382" mass="158445">MSYVDDLKLMIGAYMRPLIDLNILPSEIVQKIFYGIESILLINENIASRLKNYQKYPKNQVPIGQIYESLVPFLKSYVTYCQHHTEAIELLSKWERKKKDLPIWLMETAQTHCRGLTLHDFLIKPLQRLCKYPLLFSGLLQCTDKDSPEYITIEKSLNKINVIVKDINEVKKKSLQFIDLVELEARIHDYQDKIVDSSRQFIKEVKVQIITCKKSHVPFLNKRHKTQERTLLLLSDKLLICKRKKGITARSNALAFKTDFMNNSIRLTETPDDFSDYDIAFVIEGINGGDMVDVVFCDTPEDKEHFLKAFQQITIEINENSDNTQDTVSSEITPREDSITHKTKSCRLHALSKSSVPQIPRVSTTNSLPHSKTMTHDIHLPSLSSHSQPVPILEDMRAPSKREVKVNTKVETNVCVDVKVTTDDILFKNAALSWVNIILSSRDRQVSDLSKDLSDGVNLIHLVEIISGQTLSRYNKNPRFMQQKIENITSALTLIEKSLEITCYGINPKEIMEGNEKQILALIFLLSKHNAAELIHVVEREDRDLKREKRFKRTKEPTLIKKTDMPLQMESVNTDNKDRNKFTDLKRNKIAKLKRTNERKLIINDMDELLYLLNAPENEAKFSEFNKENRKTPPESRARKIEPLKEVESTPNIQEKIQLSPRKSKLPSRPSIKDTITISSFPSTVVLNGVSFHTKTKSKILLLSPRSGNRKISELIIPELAKETSATRAATEGHAKPIRISVSSDHGHVKQFGRPLQEEENGKHTRTIDGKSFPADTRTTIKGKPNQSQNQLNPDSFLINKALQEALSNINNITPQTPVTERVYLYQRLDQLSDTFVDTAKNYVQTIINELNLPQDQCSLRLPNVNFKDIVNGGTFTSHGITYTWTGQSKYANPEHKKLRISEKYQALSFLSIQNYMNLGIQNLHYPFVCVIDYLGFRVSCKATIPPIKSTQEQSPQLEPFIKQMTDKFKISNQLLAGLTVRAAEDDKLYIIDPPFPTPIEPNKSSASLGRYFRQELAHTNLTTSDQGTTVSEQFKTTPFPATSISSICSNASLNSLYLLYNEVIPVFAQMLDELVESEEESEDSERGAGMQNFDFITELHFYGINVRHLGRIYELVESKFWKNFIFIEMMARTFKTEMNNILKYHQQNLNQSSTSKLGLGPIKTLIVHTLNLFLGSSTESLTFWIKKILPLFSIKFQIDSPSPDSPHLSHILTRHKPKLQLLHRLAELLHLAFSPALLPTIAESPEFFNQPNPLPISSITAIQTKHKLPNIALYAKAYLLLHQTGPTPSRWVLQEGMKLFKEVLRGYPRDKRAFIEMADLAGRCSNGNLAEMYFLRAYEIDERFQEALGRYAEFLGKENRKEEERNCREWLRRIKNKEKEM</sequence>
<dbReference type="SMART" id="SM00033">
    <property type="entry name" value="CH"/>
    <property type="match status" value="1"/>
</dbReference>
<dbReference type="CDD" id="cd00160">
    <property type="entry name" value="RhoGEF"/>
    <property type="match status" value="1"/>
</dbReference>
<evidence type="ECO:0000313" key="5">
    <source>
        <dbReference type="EMBL" id="NDV29042.1"/>
    </source>
</evidence>
<feature type="domain" description="DH" evidence="2">
    <location>
        <begin position="1"/>
        <end position="170"/>
    </location>
</feature>
<feature type="region of interest" description="Disordered" evidence="1">
    <location>
        <begin position="359"/>
        <end position="381"/>
    </location>
</feature>
<feature type="domain" description="Calponin-homology (CH)" evidence="3">
    <location>
        <begin position="425"/>
        <end position="531"/>
    </location>
</feature>
<dbReference type="InterPro" id="IPR011993">
    <property type="entry name" value="PH-like_dom_sf"/>
</dbReference>
<dbReference type="EMBL" id="GIBP01000073">
    <property type="protein sequence ID" value="NDV29042.1"/>
    <property type="molecule type" value="Transcribed_RNA"/>
</dbReference>
<feature type="compositionally biased region" description="Polar residues" evidence="1">
    <location>
        <begin position="777"/>
        <end position="793"/>
    </location>
</feature>
<evidence type="ECO:0000259" key="2">
    <source>
        <dbReference type="PROSITE" id="PS50010"/>
    </source>
</evidence>
<dbReference type="GO" id="GO:0005085">
    <property type="term" value="F:guanyl-nucleotide exchange factor activity"/>
    <property type="evidence" value="ECO:0007669"/>
    <property type="project" value="InterPro"/>
</dbReference>
<organism evidence="5">
    <name type="scientific">Arcella intermedia</name>
    <dbReference type="NCBI Taxonomy" id="1963864"/>
    <lineage>
        <taxon>Eukaryota</taxon>
        <taxon>Amoebozoa</taxon>
        <taxon>Tubulinea</taxon>
        <taxon>Elardia</taxon>
        <taxon>Arcellinida</taxon>
        <taxon>Sphaerothecina</taxon>
        <taxon>Arcellidae</taxon>
        <taxon>Arcella</taxon>
    </lineage>
</organism>
<dbReference type="Pfam" id="PF13236">
    <property type="entry name" value="CLU"/>
    <property type="match status" value="1"/>
</dbReference>
<dbReference type="Pfam" id="PF00621">
    <property type="entry name" value="RhoGEF"/>
    <property type="match status" value="1"/>
</dbReference>
<dbReference type="InterPro" id="IPR001715">
    <property type="entry name" value="CH_dom"/>
</dbReference>
<proteinExistence type="predicted"/>
<feature type="region of interest" description="Disordered" evidence="1">
    <location>
        <begin position="753"/>
        <end position="793"/>
    </location>
</feature>
<dbReference type="Gene3D" id="1.20.900.10">
    <property type="entry name" value="Dbl homology (DH) domain"/>
    <property type="match status" value="1"/>
</dbReference>